<evidence type="ECO:0000256" key="1">
    <source>
        <dbReference type="SAM" id="MobiDB-lite"/>
    </source>
</evidence>
<feature type="region of interest" description="Disordered" evidence="1">
    <location>
        <begin position="1"/>
        <end position="67"/>
    </location>
</feature>
<proteinExistence type="predicted"/>
<dbReference type="AlphaFoldDB" id="A0AA88QE22"/>
<evidence type="ECO:0000313" key="2">
    <source>
        <dbReference type="EMBL" id="KAK2966402.1"/>
    </source>
</evidence>
<comment type="caution">
    <text evidence="2">The sequence shown here is derived from an EMBL/GenBank/DDBJ whole genome shotgun (WGS) entry which is preliminary data.</text>
</comment>
<gene>
    <name evidence="2" type="ORF">RJ640_013712</name>
</gene>
<sequence>MPPTPPSHPTPPTLAPSPPPGETIPFSHSPFPQLEIITAPPSLSPSIPPTAPSPPTSPAPVPSLPPENTTLIISIHAAHDAFSSYSIHTHTHTFSSG</sequence>
<feature type="compositionally biased region" description="Pro residues" evidence="1">
    <location>
        <begin position="42"/>
        <end position="65"/>
    </location>
</feature>
<accession>A0AA88QE22</accession>
<name>A0AA88QE22_9ASTE</name>
<protein>
    <submittedName>
        <fullName evidence="2">Uncharacterized protein</fullName>
    </submittedName>
</protein>
<dbReference type="EMBL" id="JAVXUO010003131">
    <property type="protein sequence ID" value="KAK2966402.1"/>
    <property type="molecule type" value="Genomic_DNA"/>
</dbReference>
<evidence type="ECO:0000313" key="3">
    <source>
        <dbReference type="Proteomes" id="UP001187471"/>
    </source>
</evidence>
<reference evidence="2" key="1">
    <citation type="submission" date="2022-12" db="EMBL/GenBank/DDBJ databases">
        <title>Draft genome assemblies for two species of Escallonia (Escalloniales).</title>
        <authorList>
            <person name="Chanderbali A."/>
            <person name="Dervinis C."/>
            <person name="Anghel I."/>
            <person name="Soltis D."/>
            <person name="Soltis P."/>
            <person name="Zapata F."/>
        </authorList>
    </citation>
    <scope>NUCLEOTIDE SEQUENCE</scope>
    <source>
        <strain evidence="2">UCBG92.1500</strain>
        <tissue evidence="2">Leaf</tissue>
    </source>
</reference>
<dbReference type="Proteomes" id="UP001187471">
    <property type="component" value="Unassembled WGS sequence"/>
</dbReference>
<keyword evidence="3" id="KW-1185">Reference proteome</keyword>
<feature type="compositionally biased region" description="Pro residues" evidence="1">
    <location>
        <begin position="1"/>
        <end position="22"/>
    </location>
</feature>
<organism evidence="2 3">
    <name type="scientific">Escallonia rubra</name>
    <dbReference type="NCBI Taxonomy" id="112253"/>
    <lineage>
        <taxon>Eukaryota</taxon>
        <taxon>Viridiplantae</taxon>
        <taxon>Streptophyta</taxon>
        <taxon>Embryophyta</taxon>
        <taxon>Tracheophyta</taxon>
        <taxon>Spermatophyta</taxon>
        <taxon>Magnoliopsida</taxon>
        <taxon>eudicotyledons</taxon>
        <taxon>Gunneridae</taxon>
        <taxon>Pentapetalae</taxon>
        <taxon>asterids</taxon>
        <taxon>campanulids</taxon>
        <taxon>Escalloniales</taxon>
        <taxon>Escalloniaceae</taxon>
        <taxon>Escallonia</taxon>
    </lineage>
</organism>